<keyword evidence="2" id="KW-1185">Reference proteome</keyword>
<dbReference type="Proteomes" id="UP000005038">
    <property type="component" value="Unassembled WGS sequence"/>
</dbReference>
<dbReference type="SUPFAM" id="SSF53213">
    <property type="entry name" value="LigB-like"/>
    <property type="match status" value="1"/>
</dbReference>
<reference evidence="1" key="1">
    <citation type="submission" date="2012-02" db="EMBL/GenBank/DDBJ databases">
        <title>Whole genome shotgun sequence of Gordonia otitidis NBRC 100426.</title>
        <authorList>
            <person name="Yoshida I."/>
            <person name="Hosoyama A."/>
            <person name="Tsuchikane K."/>
            <person name="Katsumata H."/>
            <person name="Yamazaki S."/>
            <person name="Fujita N."/>
        </authorList>
    </citation>
    <scope>NUCLEOTIDE SEQUENCE [LARGE SCALE GENOMIC DNA]</scope>
    <source>
        <strain evidence="1">NBRC 100426</strain>
    </source>
</reference>
<dbReference type="Gene3D" id="3.40.830.10">
    <property type="entry name" value="LigB-like"/>
    <property type="match status" value="1"/>
</dbReference>
<dbReference type="EMBL" id="BAFB01000087">
    <property type="protein sequence ID" value="GAB33928.1"/>
    <property type="molecule type" value="Genomic_DNA"/>
</dbReference>
<evidence type="ECO:0000313" key="2">
    <source>
        <dbReference type="Proteomes" id="UP000005038"/>
    </source>
</evidence>
<sequence>MLSAAVGAASASVDDVLACVVFVPSAPLLVPELAGPDAVDTFEVRSAVRDAGALLAGHSPHWLGVGVDDAFAPVSEGVATSGSFGRFGVDVPVSLGTEPAQSAGHMPLSLLIAGWLRAQVGAESVRPVVVDAEAPPDVCDALGRRLAADIDVDPHPVGVLVVGDGATALTAKAPGGGRRQSAVALQELVVDAIGSADVDAVRRLGVAECAAEGVSGRAAWQVAAGLVGHHPVHAELQYADAPFGVGYLVASWTPESAQ</sequence>
<gene>
    <name evidence="1" type="ORF">GOOTI_087_00520</name>
</gene>
<comment type="caution">
    <text evidence="1">The sequence shown here is derived from an EMBL/GenBank/DDBJ whole genome shotgun (WGS) entry which is preliminary data.</text>
</comment>
<evidence type="ECO:0000313" key="1">
    <source>
        <dbReference type="EMBL" id="GAB33928.1"/>
    </source>
</evidence>
<protein>
    <recommendedName>
        <fullName evidence="3">Extradiol ring-cleavage dioxygenase class III enzyme subunit B domain-containing protein</fullName>
    </recommendedName>
</protein>
<accession>H5TKC0</accession>
<evidence type="ECO:0008006" key="3">
    <source>
        <dbReference type="Google" id="ProtNLM"/>
    </source>
</evidence>
<proteinExistence type="predicted"/>
<name>H5TKC0_GORO1</name>
<dbReference type="STRING" id="1108044.GOOTI_087_00520"/>
<dbReference type="AlphaFoldDB" id="H5TKC0"/>
<dbReference type="RefSeq" id="WP_007238170.1">
    <property type="nucleotide sequence ID" value="NZ_BAFB01000087.1"/>
</dbReference>
<organism evidence="1 2">
    <name type="scientific">Gordonia otitidis (strain DSM 44809 / CCUG 52243 / JCM 12355 / NBRC 100426 / IFM 10032)</name>
    <dbReference type="NCBI Taxonomy" id="1108044"/>
    <lineage>
        <taxon>Bacteria</taxon>
        <taxon>Bacillati</taxon>
        <taxon>Actinomycetota</taxon>
        <taxon>Actinomycetes</taxon>
        <taxon>Mycobacteriales</taxon>
        <taxon>Gordoniaceae</taxon>
        <taxon>Gordonia</taxon>
    </lineage>
</organism>